<dbReference type="InterPro" id="IPR002110">
    <property type="entry name" value="Ankyrin_rpt"/>
</dbReference>
<dbReference type="InterPro" id="IPR011990">
    <property type="entry name" value="TPR-like_helical_dom_sf"/>
</dbReference>
<keyword evidence="1" id="KW-0677">Repeat</keyword>
<evidence type="ECO:0000256" key="4">
    <source>
        <dbReference type="PROSITE-ProRule" id="PRU00339"/>
    </source>
</evidence>
<evidence type="ECO:0000256" key="3">
    <source>
        <dbReference type="PROSITE-ProRule" id="PRU00023"/>
    </source>
</evidence>
<dbReference type="Pfam" id="PF12796">
    <property type="entry name" value="Ank_2"/>
    <property type="match status" value="1"/>
</dbReference>
<dbReference type="SMART" id="SM00248">
    <property type="entry name" value="ANK"/>
    <property type="match status" value="3"/>
</dbReference>
<dbReference type="PANTHER" id="PTHR24198">
    <property type="entry name" value="ANKYRIN REPEAT AND PROTEIN KINASE DOMAIN-CONTAINING PROTEIN"/>
    <property type="match status" value="1"/>
</dbReference>
<keyword evidence="4" id="KW-0802">TPR repeat</keyword>
<reference evidence="5" key="1">
    <citation type="submission" date="2023-08" db="EMBL/GenBank/DDBJ databases">
        <authorList>
            <person name="Chen Y."/>
            <person name="Shah S."/>
            <person name="Dougan E. K."/>
            <person name="Thang M."/>
            <person name="Chan C."/>
        </authorList>
    </citation>
    <scope>NUCLEOTIDE SEQUENCE</scope>
</reference>
<feature type="repeat" description="ANK" evidence="3">
    <location>
        <begin position="261"/>
        <end position="285"/>
    </location>
</feature>
<dbReference type="PROSITE" id="PS50005">
    <property type="entry name" value="TPR"/>
    <property type="match status" value="1"/>
</dbReference>
<dbReference type="InterPro" id="IPR019734">
    <property type="entry name" value="TPR_rpt"/>
</dbReference>
<dbReference type="PROSITE" id="PS50297">
    <property type="entry name" value="ANK_REP_REGION"/>
    <property type="match status" value="2"/>
</dbReference>
<feature type="repeat" description="ANK" evidence="3">
    <location>
        <begin position="191"/>
        <end position="227"/>
    </location>
</feature>
<keyword evidence="6" id="KW-1185">Reference proteome</keyword>
<evidence type="ECO:0000256" key="1">
    <source>
        <dbReference type="ARBA" id="ARBA00022737"/>
    </source>
</evidence>
<proteinExistence type="predicted"/>
<dbReference type="PROSITE" id="PS50088">
    <property type="entry name" value="ANK_REPEAT"/>
    <property type="match status" value="3"/>
</dbReference>
<evidence type="ECO:0000256" key="2">
    <source>
        <dbReference type="ARBA" id="ARBA00023043"/>
    </source>
</evidence>
<dbReference type="AlphaFoldDB" id="A0AA36I5C8"/>
<dbReference type="PANTHER" id="PTHR24198:SF165">
    <property type="entry name" value="ANKYRIN REPEAT-CONTAINING PROTEIN-RELATED"/>
    <property type="match status" value="1"/>
</dbReference>
<evidence type="ECO:0000313" key="5">
    <source>
        <dbReference type="EMBL" id="CAJ1381007.1"/>
    </source>
</evidence>
<dbReference type="EMBL" id="CAUJNA010000769">
    <property type="protein sequence ID" value="CAJ1381007.1"/>
    <property type="molecule type" value="Genomic_DNA"/>
</dbReference>
<name>A0AA36I5C8_9DINO</name>
<sequence>MEELLRWLDLSDGSDGESTLDAAWGVLRKAWRAKKIGNAAREEDAQRSYWDGLQLVARGRRFMAMDGAEAWQLTRFNAAACAVEGALRRNLSLLAARRQNFEEALSHAEESLRLEPGNPKSRYRRAVALYNLGRGDEVEGDRKIIAKEGALQGRVDRAAQRLDGHGDSRDIFRESDCDCGLCRLSGQSQNNRRRSVHLAAKVGAKCQCQDALERLLDSGAEVNLADADERTPLHLAAANGRQEAVSLLLDARAEPDVLDRHGRSPLYYAACANHRDVVALLVERGQADQSILFHALKEKFGTHNFMLHDWPEYNGRWMSSGAQRARSKSMLGQVAKDIEGFRWGWLKQVTGQEVQMCQLFCGSEGFSPCHYDPQ</sequence>
<dbReference type="Gene3D" id="1.25.40.10">
    <property type="entry name" value="Tetratricopeptide repeat domain"/>
    <property type="match status" value="1"/>
</dbReference>
<dbReference type="InterPro" id="IPR036770">
    <property type="entry name" value="Ankyrin_rpt-contain_sf"/>
</dbReference>
<gene>
    <name evidence="5" type="ORF">EVOR1521_LOCUS8813</name>
</gene>
<dbReference type="Gene3D" id="1.25.40.20">
    <property type="entry name" value="Ankyrin repeat-containing domain"/>
    <property type="match status" value="1"/>
</dbReference>
<feature type="repeat" description="ANK" evidence="3">
    <location>
        <begin position="228"/>
        <end position="260"/>
    </location>
</feature>
<evidence type="ECO:0000313" key="6">
    <source>
        <dbReference type="Proteomes" id="UP001178507"/>
    </source>
</evidence>
<accession>A0AA36I5C8</accession>
<feature type="non-terminal residue" evidence="5">
    <location>
        <position position="374"/>
    </location>
</feature>
<organism evidence="5 6">
    <name type="scientific">Effrenium voratum</name>
    <dbReference type="NCBI Taxonomy" id="2562239"/>
    <lineage>
        <taxon>Eukaryota</taxon>
        <taxon>Sar</taxon>
        <taxon>Alveolata</taxon>
        <taxon>Dinophyceae</taxon>
        <taxon>Suessiales</taxon>
        <taxon>Symbiodiniaceae</taxon>
        <taxon>Effrenium</taxon>
    </lineage>
</organism>
<dbReference type="SUPFAM" id="SSF48403">
    <property type="entry name" value="Ankyrin repeat"/>
    <property type="match status" value="1"/>
</dbReference>
<keyword evidence="2 3" id="KW-0040">ANK repeat</keyword>
<protein>
    <submittedName>
        <fullName evidence="5">Uncharacterized protein</fullName>
    </submittedName>
</protein>
<dbReference type="SUPFAM" id="SSF48452">
    <property type="entry name" value="TPR-like"/>
    <property type="match status" value="1"/>
</dbReference>
<feature type="repeat" description="TPR" evidence="4">
    <location>
        <begin position="85"/>
        <end position="118"/>
    </location>
</feature>
<comment type="caution">
    <text evidence="5">The sequence shown here is derived from an EMBL/GenBank/DDBJ whole genome shotgun (WGS) entry which is preliminary data.</text>
</comment>
<dbReference type="Proteomes" id="UP001178507">
    <property type="component" value="Unassembled WGS sequence"/>
</dbReference>